<feature type="transmembrane region" description="Helical" evidence="2">
    <location>
        <begin position="494"/>
        <end position="521"/>
    </location>
</feature>
<accession>A0A0E0QEB0</accession>
<evidence type="ECO:0008006" key="5">
    <source>
        <dbReference type="Google" id="ProtNLM"/>
    </source>
</evidence>
<dbReference type="SUPFAM" id="SSF50494">
    <property type="entry name" value="Trypsin-like serine proteases"/>
    <property type="match status" value="1"/>
</dbReference>
<reference evidence="3" key="2">
    <citation type="submission" date="2015-06" db="UniProtKB">
        <authorList>
            <consortium name="EnsemblPlants"/>
        </authorList>
    </citation>
    <scope>IDENTIFICATION</scope>
</reference>
<evidence type="ECO:0000256" key="1">
    <source>
        <dbReference type="SAM" id="MobiDB-lite"/>
    </source>
</evidence>
<dbReference type="OMA" id="ATWFWEA"/>
<organism evidence="3 4">
    <name type="scientific">Oryza rufipogon</name>
    <name type="common">Brownbeard rice</name>
    <name type="synonym">Asian wild rice</name>
    <dbReference type="NCBI Taxonomy" id="4529"/>
    <lineage>
        <taxon>Eukaryota</taxon>
        <taxon>Viridiplantae</taxon>
        <taxon>Streptophyta</taxon>
        <taxon>Embryophyta</taxon>
        <taxon>Tracheophyta</taxon>
        <taxon>Spermatophyta</taxon>
        <taxon>Magnoliopsida</taxon>
        <taxon>Liliopsida</taxon>
        <taxon>Poales</taxon>
        <taxon>Poaceae</taxon>
        <taxon>BOP clade</taxon>
        <taxon>Oryzoideae</taxon>
        <taxon>Oryzeae</taxon>
        <taxon>Oryzinae</taxon>
        <taxon>Oryza</taxon>
    </lineage>
</organism>
<feature type="compositionally biased region" description="Gly residues" evidence="1">
    <location>
        <begin position="53"/>
        <end position="83"/>
    </location>
</feature>
<keyword evidence="4" id="KW-1185">Reference proteome</keyword>
<protein>
    <recommendedName>
        <fullName evidence="5">PDZ domain-containing protein</fullName>
    </recommendedName>
</protein>
<feature type="region of interest" description="Disordered" evidence="1">
    <location>
        <begin position="187"/>
        <end position="209"/>
    </location>
</feature>
<reference evidence="4" key="1">
    <citation type="submission" date="2013-06" db="EMBL/GenBank/DDBJ databases">
        <authorList>
            <person name="Zhao Q."/>
        </authorList>
    </citation>
    <scope>NUCLEOTIDE SEQUENCE</scope>
    <source>
        <strain evidence="4">cv. W1943</strain>
    </source>
</reference>
<dbReference type="PANTHER" id="PTHR47389:SF5">
    <property type="entry name" value="OS09G0436700 PROTEIN"/>
    <property type="match status" value="1"/>
</dbReference>
<dbReference type="STRING" id="4529.A0A0E0QEB0"/>
<feature type="compositionally biased region" description="Basic and acidic residues" evidence="1">
    <location>
        <begin position="187"/>
        <end position="203"/>
    </location>
</feature>
<dbReference type="PANTHER" id="PTHR47389">
    <property type="entry name" value="OS09G0436400 PROTEIN"/>
    <property type="match status" value="1"/>
</dbReference>
<sequence>MPPKKPRSAPRRKICSSTDAATGESPVASGTWTRSRTRRMIMRLDSTVSDCAGGDGVQGGGGGGGVGGGQGGGRGGGWGGGRGTAEPEVPACSTPRKSKRIVVVSPSSGSVLKKSRKTTPQKASRTKERGTTAAAGTSLASRPVPLRYPDYPSLQPGQHTLSNKYMCAVGNWMTECSRISKLEKQAHRKDIPTLRGEPKDPRTADAVVSSEDKAMVGRVACSVVGVKSKKPDGELVSQCTGIVVGLDGVNKCAKILTAASLVCDFEGELHDPTLMLSVHLPNKVVTEGRLLHFNVHYGVALLEILGDFQLHVLSFGSSTNYGMDVFVLARDESMSLMVRHGKISWLYYPMLWNNHCMFLSCDIPQGASGGPVIDHDGNFVAIALVNNPSPVVIPVSTIRTCIDMWLQFSRVARPILGMQLEAVELLDVSRQEELRRDYNVTGGFVVNQKEIKSKRQACSPLPAMATTDKRALLAAENGHGGGGPVAVSFNTNAIVLLALLVCGLGAVALHVILQCALCLFAGRAYARNTQRHVNVDSTAETLGIRRGDVIVFQDTDSCTSPQLENYLLSLGWGYLQGIRLTADLKVEVHNLMDSYRESITFPLQFSDASRRRIEVT</sequence>
<keyword evidence="2" id="KW-0812">Transmembrane</keyword>
<feature type="region of interest" description="Disordered" evidence="1">
    <location>
        <begin position="1"/>
        <end position="148"/>
    </location>
</feature>
<dbReference type="Proteomes" id="UP000008022">
    <property type="component" value="Unassembled WGS sequence"/>
</dbReference>
<dbReference type="Pfam" id="PF13365">
    <property type="entry name" value="Trypsin_2"/>
    <property type="match status" value="1"/>
</dbReference>
<keyword evidence="2" id="KW-1133">Transmembrane helix</keyword>
<dbReference type="Gramene" id="ORUFI08G03190.1">
    <property type="protein sequence ID" value="ORUFI08G03190.1"/>
    <property type="gene ID" value="ORUFI08G03190"/>
</dbReference>
<name>A0A0E0QEB0_ORYRU</name>
<feature type="compositionally biased region" description="Basic residues" evidence="1">
    <location>
        <begin position="1"/>
        <end position="14"/>
    </location>
</feature>
<evidence type="ECO:0000256" key="2">
    <source>
        <dbReference type="SAM" id="Phobius"/>
    </source>
</evidence>
<dbReference type="InterPro" id="IPR009003">
    <property type="entry name" value="Peptidase_S1_PA"/>
</dbReference>
<dbReference type="eggNOG" id="KOG1320">
    <property type="taxonomic scope" value="Eukaryota"/>
</dbReference>
<proteinExistence type="predicted"/>
<dbReference type="EnsemblPlants" id="ORUFI08G03190.1">
    <property type="protein sequence ID" value="ORUFI08G03190.1"/>
    <property type="gene ID" value="ORUFI08G03190"/>
</dbReference>
<dbReference type="Gene3D" id="2.40.10.120">
    <property type="match status" value="1"/>
</dbReference>
<dbReference type="HOGENOM" id="CLU_012954_7_1_1"/>
<evidence type="ECO:0000313" key="4">
    <source>
        <dbReference type="Proteomes" id="UP000008022"/>
    </source>
</evidence>
<keyword evidence="2" id="KW-0472">Membrane</keyword>
<dbReference type="AlphaFoldDB" id="A0A0E0QEB0"/>
<evidence type="ECO:0000313" key="3">
    <source>
        <dbReference type="EnsemblPlants" id="ORUFI08G03190.1"/>
    </source>
</evidence>